<dbReference type="PANTHER" id="PTHR33744:SF1">
    <property type="entry name" value="DNA-BINDING TRANSCRIPTIONAL ACTIVATOR ADER"/>
    <property type="match status" value="1"/>
</dbReference>
<gene>
    <name evidence="2" type="ORF">SAMN05443637_12854</name>
</gene>
<dbReference type="AlphaFoldDB" id="A0A1M7AKN9"/>
<dbReference type="InterPro" id="IPR025736">
    <property type="entry name" value="PucR_C-HTH_dom"/>
</dbReference>
<accession>A0A1M7AKN9</accession>
<evidence type="ECO:0000313" key="2">
    <source>
        <dbReference type="EMBL" id="SHL43066.1"/>
    </source>
</evidence>
<reference evidence="2 3" key="1">
    <citation type="submission" date="2016-11" db="EMBL/GenBank/DDBJ databases">
        <authorList>
            <person name="Jaros S."/>
            <person name="Januszkiewicz K."/>
            <person name="Wedrychowicz H."/>
        </authorList>
    </citation>
    <scope>NUCLEOTIDE SEQUENCE [LARGE SCALE GENOMIC DNA]</scope>
    <source>
        <strain evidence="2 3">DSM 43832</strain>
    </source>
</reference>
<dbReference type="Gene3D" id="1.10.10.2840">
    <property type="entry name" value="PucR C-terminal helix-turn-helix domain"/>
    <property type="match status" value="1"/>
</dbReference>
<dbReference type="EMBL" id="FRAP01000028">
    <property type="protein sequence ID" value="SHL43066.1"/>
    <property type="molecule type" value="Genomic_DNA"/>
</dbReference>
<organism evidence="2 3">
    <name type="scientific">Pseudonocardia thermophila</name>
    <dbReference type="NCBI Taxonomy" id="1848"/>
    <lineage>
        <taxon>Bacteria</taxon>
        <taxon>Bacillati</taxon>
        <taxon>Actinomycetota</taxon>
        <taxon>Actinomycetes</taxon>
        <taxon>Pseudonocardiales</taxon>
        <taxon>Pseudonocardiaceae</taxon>
        <taxon>Pseudonocardia</taxon>
    </lineage>
</organism>
<dbReference type="InterPro" id="IPR042070">
    <property type="entry name" value="PucR_C-HTH_sf"/>
</dbReference>
<feature type="domain" description="PucR C-terminal helix-turn-helix" evidence="1">
    <location>
        <begin position="328"/>
        <end position="386"/>
    </location>
</feature>
<keyword evidence="3" id="KW-1185">Reference proteome</keyword>
<name>A0A1M7AKN9_PSETH</name>
<dbReference type="PANTHER" id="PTHR33744">
    <property type="entry name" value="CARBOHYDRATE DIACID REGULATOR"/>
    <property type="match status" value="1"/>
</dbReference>
<dbReference type="Pfam" id="PF13556">
    <property type="entry name" value="HTH_30"/>
    <property type="match status" value="1"/>
</dbReference>
<evidence type="ECO:0000259" key="1">
    <source>
        <dbReference type="Pfam" id="PF13556"/>
    </source>
</evidence>
<protein>
    <submittedName>
        <fullName evidence="2">PucR C-terminal helix-turn-helix domain-containing protein</fullName>
    </submittedName>
</protein>
<dbReference type="OrthoDB" id="8026818at2"/>
<evidence type="ECO:0000313" key="3">
    <source>
        <dbReference type="Proteomes" id="UP000184363"/>
    </source>
</evidence>
<dbReference type="RefSeq" id="WP_073460290.1">
    <property type="nucleotide sequence ID" value="NZ_FRAP01000028.1"/>
</dbReference>
<sequence>MDASDPAGVPEEPARAVAVHEELVRAVVAGDGPAPVAQALAAHLGCGVRIVDEHGDDRAAAGDAEQLKEIAGLPDVRAAVERSWTTGHATVVDAPAGRVVVAALAVGRYLFGAVLADCREAVLGAADVRTVERAAHVAALLVLAEEAVTETDQRRRADLVTDLVTDGAGRPGVGEEVRRLGFDPQQLQGLAVIAVGGDRRAEAARVIARAVGASGLVGAHADLVVVLAEQARGPAVEDVRRAAADAVGGPVLAVRAPSGTDPLPRRFDAARRAVRLLDALGVHDGTVPADEVLPYAAVLDADRRSLAAFLEATIGPVLHYDAERGAELLTTLRAFVRTGASPTRTARALFLHPNTVLQRLDRLDRVLGVGWRDDERLFRISLAVRLHELAERLGQPG</sequence>
<dbReference type="InterPro" id="IPR051448">
    <property type="entry name" value="CdaR-like_regulators"/>
</dbReference>
<proteinExistence type="predicted"/>
<dbReference type="Proteomes" id="UP000184363">
    <property type="component" value="Unassembled WGS sequence"/>
</dbReference>
<dbReference type="STRING" id="1848.SAMN05443637_12854"/>